<dbReference type="AlphaFoldDB" id="A0A8J7FN58"/>
<protein>
    <submittedName>
        <fullName evidence="2">Uncharacterized protein</fullName>
    </submittedName>
</protein>
<name>A0A8J7FN58_9NEIS</name>
<evidence type="ECO:0000313" key="3">
    <source>
        <dbReference type="Proteomes" id="UP000604481"/>
    </source>
</evidence>
<organism evidence="2 3">
    <name type="scientific">Chitinilyticum piscinae</name>
    <dbReference type="NCBI Taxonomy" id="2866724"/>
    <lineage>
        <taxon>Bacteria</taxon>
        <taxon>Pseudomonadati</taxon>
        <taxon>Pseudomonadota</taxon>
        <taxon>Betaproteobacteria</taxon>
        <taxon>Neisseriales</taxon>
        <taxon>Chitinibacteraceae</taxon>
        <taxon>Chitinilyticum</taxon>
    </lineage>
</organism>
<dbReference type="EMBL" id="JADFUA010000005">
    <property type="protein sequence ID" value="MBE9609721.1"/>
    <property type="molecule type" value="Genomic_DNA"/>
</dbReference>
<evidence type="ECO:0000256" key="1">
    <source>
        <dbReference type="SAM" id="SignalP"/>
    </source>
</evidence>
<reference evidence="2 3" key="1">
    <citation type="submission" date="2020-10" db="EMBL/GenBank/DDBJ databases">
        <title>The genome sequence of Chitinilyticum litopenaei 4Y14.</title>
        <authorList>
            <person name="Liu Y."/>
        </authorList>
    </citation>
    <scope>NUCLEOTIDE SEQUENCE [LARGE SCALE GENOMIC DNA]</scope>
    <source>
        <strain evidence="2 3">4Y14</strain>
    </source>
</reference>
<sequence>MKHWIISLALFAGTASAVVAAGGVSVNIGKPDFYGRIVLGDQQPQIIYPQPVIISPPRDEARPVYVRVPPGHERHWGKHCWRYEACDRPVYFVRDSWYRTVYVPAYYRRHAVQRDDDRYAYDDRYRHGHRHGWHGRDHDDD</sequence>
<keyword evidence="3" id="KW-1185">Reference proteome</keyword>
<evidence type="ECO:0000313" key="2">
    <source>
        <dbReference type="EMBL" id="MBE9609721.1"/>
    </source>
</evidence>
<gene>
    <name evidence="2" type="ORF">INR99_10180</name>
</gene>
<accession>A0A8J7FN58</accession>
<dbReference type="RefSeq" id="WP_194116245.1">
    <property type="nucleotide sequence ID" value="NZ_JADFUA010000005.1"/>
</dbReference>
<dbReference type="Proteomes" id="UP000604481">
    <property type="component" value="Unassembled WGS sequence"/>
</dbReference>
<proteinExistence type="predicted"/>
<keyword evidence="1" id="KW-0732">Signal</keyword>
<comment type="caution">
    <text evidence="2">The sequence shown here is derived from an EMBL/GenBank/DDBJ whole genome shotgun (WGS) entry which is preliminary data.</text>
</comment>
<feature type="signal peptide" evidence="1">
    <location>
        <begin position="1"/>
        <end position="20"/>
    </location>
</feature>
<feature type="chain" id="PRO_5035166040" evidence="1">
    <location>
        <begin position="21"/>
        <end position="141"/>
    </location>
</feature>